<evidence type="ECO:0000313" key="3">
    <source>
        <dbReference type="Proteomes" id="UP000694257"/>
    </source>
</evidence>
<name>A0ABX8S152_NOCIO</name>
<keyword evidence="1" id="KW-0732">Signal</keyword>
<evidence type="ECO:0000256" key="1">
    <source>
        <dbReference type="SAM" id="SignalP"/>
    </source>
</evidence>
<keyword evidence="3" id="KW-1185">Reference proteome</keyword>
<dbReference type="EMBL" id="CP078145">
    <property type="protein sequence ID" value="QXN95533.1"/>
    <property type="molecule type" value="Genomic_DNA"/>
</dbReference>
<accession>A0ABX8S152</accession>
<dbReference type="Proteomes" id="UP000694257">
    <property type="component" value="Chromosome"/>
</dbReference>
<evidence type="ECO:0008006" key="4">
    <source>
        <dbReference type="Google" id="ProtNLM"/>
    </source>
</evidence>
<reference evidence="2 3" key="1">
    <citation type="submission" date="2021-07" db="EMBL/GenBank/DDBJ databases">
        <title>Whole Genome Sequence of Nocardia Iowensis.</title>
        <authorList>
            <person name="Lamm A."/>
            <person name="Collins-Fairclough A.M."/>
            <person name="Bunk B."/>
            <person name="Sproer C."/>
        </authorList>
    </citation>
    <scope>NUCLEOTIDE SEQUENCE [LARGE SCALE GENOMIC DNA]</scope>
    <source>
        <strain evidence="2 3">NRRL 5646</strain>
    </source>
</reference>
<feature type="signal peptide" evidence="1">
    <location>
        <begin position="1"/>
        <end position="39"/>
    </location>
</feature>
<gene>
    <name evidence="2" type="ORF">KV110_13760</name>
</gene>
<evidence type="ECO:0000313" key="2">
    <source>
        <dbReference type="EMBL" id="QXN95533.1"/>
    </source>
</evidence>
<feature type="chain" id="PRO_5046798765" description="DUF5666 domain-containing protein" evidence="1">
    <location>
        <begin position="40"/>
        <end position="132"/>
    </location>
</feature>
<proteinExistence type="predicted"/>
<protein>
    <recommendedName>
        <fullName evidence="4">DUF5666 domain-containing protein</fullName>
    </recommendedName>
</protein>
<organism evidence="2 3">
    <name type="scientific">Nocardia iowensis</name>
    <dbReference type="NCBI Taxonomy" id="204891"/>
    <lineage>
        <taxon>Bacteria</taxon>
        <taxon>Bacillati</taxon>
        <taxon>Actinomycetota</taxon>
        <taxon>Actinomycetes</taxon>
        <taxon>Mycobacteriales</taxon>
        <taxon>Nocardiaceae</taxon>
        <taxon>Nocardia</taxon>
    </lineage>
</organism>
<sequence length="132" mass="13374">MDICQVPHSRVGSPYTGRVPLRQLTAVFVLALSATFGVAACTTEGPGTKTECNVGGCTVNFARGVNAKASILGVDAELLAVNGNTVTLKVAGQEVSVPVGETQPADGVNVTVQEVTSDKVVVKFATGINTGG</sequence>